<dbReference type="Pfam" id="PF00176">
    <property type="entry name" value="SNF2-rel_dom"/>
    <property type="match status" value="1"/>
</dbReference>
<evidence type="ECO:0000256" key="2">
    <source>
        <dbReference type="PROSITE-ProRule" id="PRU00325"/>
    </source>
</evidence>
<dbReference type="InterPro" id="IPR007527">
    <property type="entry name" value="Znf_SWIM"/>
</dbReference>
<dbReference type="SMART" id="SM00487">
    <property type="entry name" value="DEXDc"/>
    <property type="match status" value="1"/>
</dbReference>
<dbReference type="PROSITE" id="PS50966">
    <property type="entry name" value="ZF_SWIM"/>
    <property type="match status" value="1"/>
</dbReference>
<dbReference type="InterPro" id="IPR014001">
    <property type="entry name" value="Helicase_ATP-bd"/>
</dbReference>
<evidence type="ECO:0000259" key="5">
    <source>
        <dbReference type="PROSITE" id="PS51194"/>
    </source>
</evidence>
<dbReference type="EMBL" id="JACRSX010000013">
    <property type="protein sequence ID" value="MBC8562905.1"/>
    <property type="molecule type" value="Genomic_DNA"/>
</dbReference>
<dbReference type="InterPro" id="IPR001650">
    <property type="entry name" value="Helicase_C-like"/>
</dbReference>
<dbReference type="Proteomes" id="UP000606193">
    <property type="component" value="Unassembled WGS sequence"/>
</dbReference>
<dbReference type="SMART" id="SM00490">
    <property type="entry name" value="HELICc"/>
    <property type="match status" value="1"/>
</dbReference>
<dbReference type="Pfam" id="PF08455">
    <property type="entry name" value="SNF2_assoc"/>
    <property type="match status" value="1"/>
</dbReference>
<name>A0ABR7N2Q8_9FIRM</name>
<dbReference type="PROSITE" id="PS51192">
    <property type="entry name" value="HELICASE_ATP_BIND_1"/>
    <property type="match status" value="1"/>
</dbReference>
<keyword evidence="7" id="KW-1185">Reference proteome</keyword>
<gene>
    <name evidence="6" type="ORF">H8704_09765</name>
</gene>
<keyword evidence="1" id="KW-0378">Hydrolase</keyword>
<protein>
    <submittedName>
        <fullName evidence="6">SNF2 helicase associated domain-containing protein</fullName>
    </submittedName>
</protein>
<feature type="domain" description="Helicase C-terminal" evidence="5">
    <location>
        <begin position="906"/>
        <end position="1061"/>
    </location>
</feature>
<keyword evidence="2" id="KW-0479">Metal-binding</keyword>
<comment type="caution">
    <text evidence="6">The sequence shown here is derived from an EMBL/GenBank/DDBJ whole genome shotgun (WGS) entry which is preliminary data.</text>
</comment>
<dbReference type="InterPro" id="IPR027417">
    <property type="entry name" value="P-loop_NTPase"/>
</dbReference>
<dbReference type="Gene3D" id="3.40.50.10810">
    <property type="entry name" value="Tandem AAA-ATPase domain"/>
    <property type="match status" value="1"/>
</dbReference>
<dbReference type="InterPro" id="IPR049730">
    <property type="entry name" value="SNF2/RAD54-like_C"/>
</dbReference>
<evidence type="ECO:0000259" key="4">
    <source>
        <dbReference type="PROSITE" id="PS51192"/>
    </source>
</evidence>
<keyword evidence="2" id="KW-0862">Zinc</keyword>
<organism evidence="6 7">
    <name type="scientific">Jutongia huaianensis</name>
    <dbReference type="NCBI Taxonomy" id="2763668"/>
    <lineage>
        <taxon>Bacteria</taxon>
        <taxon>Bacillati</taxon>
        <taxon>Bacillota</taxon>
        <taxon>Clostridia</taxon>
        <taxon>Lachnospirales</taxon>
        <taxon>Lachnospiraceae</taxon>
        <taxon>Jutongia</taxon>
    </lineage>
</organism>
<dbReference type="Gene3D" id="3.40.50.300">
    <property type="entry name" value="P-loop containing nucleotide triphosphate hydrolases"/>
    <property type="match status" value="1"/>
</dbReference>
<dbReference type="Pfam" id="PF00271">
    <property type="entry name" value="Helicase_C"/>
    <property type="match status" value="1"/>
</dbReference>
<feature type="domain" description="SWIM-type" evidence="3">
    <location>
        <begin position="53"/>
        <end position="92"/>
    </location>
</feature>
<feature type="domain" description="Helicase ATP-binding" evidence="4">
    <location>
        <begin position="623"/>
        <end position="781"/>
    </location>
</feature>
<dbReference type="PANTHER" id="PTHR10799">
    <property type="entry name" value="SNF2/RAD54 HELICASE FAMILY"/>
    <property type="match status" value="1"/>
</dbReference>
<evidence type="ECO:0000313" key="6">
    <source>
        <dbReference type="EMBL" id="MBC8562905.1"/>
    </source>
</evidence>
<dbReference type="RefSeq" id="WP_249298155.1">
    <property type="nucleotide sequence ID" value="NZ_JACRSX010000013.1"/>
</dbReference>
<dbReference type="InterPro" id="IPR013663">
    <property type="entry name" value="Helicase_SWF/SNF/SWI_bac"/>
</dbReference>
<sequence>MQRITREAIRRMASSETVYYRGMRYYAAHAVSDVTWNENAGQYRSVVHGGNQYVVTIQVSEEGEWLYTCNCPSHVKQKGACKHVVATLLFIADYQQRENVRENLDKKDKTAYQIIEYFQKREFRRLSPTYYHLGLRITIPSLLKKQNAKAYLSLYAGSEKMYKVTNTKKFIADYYEERDIRLGKQFYFIPGECAFDEASASVMSYLTEIYEIQETLGKTYYSNLFSRQEMVLSQNMLVKLLHLAKGLDCQLNLFGKEMGTAQIVEGRPELSLDMQMEGDELRLAQEGGEPLHALSQDGSILYYKNDIYLPERDYICNLLPFYSSLFQSQERQIEFRGENKKRFIEKVLPVIKKSMQVQVPEEVRESYIVEALQPELYLDVSQMRKKYYVSARLEFCYGRYRVNPLREEFPEGDIILVRDKEEEERLLSILYGLNFQVQGDTFLLKNENDIFELMTDRITELTDHFKVFYSKEYKSHGIRKMGTMSANIRLDTDINLLEIDLGYAQIPREELEAFFRSVQLKRKYFRLKDGSFIDLTRGDSQLHSLRWMLENDQEFHGSKMTFHKSTAMFLERMLPRGSRLQRQESYEMLLQDLKHPEQMKWEIPDIVTASLRPYQVVGFQWLKTLAHYGMGGILADDMGLGKTLQAIVYICSFPGQKTLIVCPTSLAYNWQDEFQKFAPSIRTCIVQGTPEEREALISGQDGEYDVWITTYPLIRKDTESYQKQKYDHIFLDEAQFIKNPSSLGAKAVKSIPADHRFALTGTPIENALSELWSIFDFIMPGFFMKYSRFADAYEKPILKEHDQNKMKELRTRIQPFVLRRMKKEVLKELPDKIETKRMAEMTAKQKKIYLSYLSRIQEEMRGAEGLEAAGGRMQVLAALTRLRQICCHPGTFIENYHGGSGKLDLLMEQLPGILDGGHSVIIFSQFTSMLNIIAGELEAQGIDYHYLAGATKPEQRKEYVKSFNQGRVKVFLISLKAGGTGLNLTGADTVIHFDPWWNPAVEEQATDRAYRIGQKKKVQVIKLIMKDSIEEKIDALQTRKKLLSENVIEAGEVFVNQLSMEELVELFQAE</sequence>
<keyword evidence="2" id="KW-0863">Zinc-finger</keyword>
<dbReference type="SUPFAM" id="SSF52540">
    <property type="entry name" value="P-loop containing nucleoside triphosphate hydrolases"/>
    <property type="match status" value="2"/>
</dbReference>
<dbReference type="InterPro" id="IPR038718">
    <property type="entry name" value="SNF2-like_sf"/>
</dbReference>
<evidence type="ECO:0000256" key="1">
    <source>
        <dbReference type="ARBA" id="ARBA00022801"/>
    </source>
</evidence>
<proteinExistence type="predicted"/>
<evidence type="ECO:0000313" key="7">
    <source>
        <dbReference type="Proteomes" id="UP000606193"/>
    </source>
</evidence>
<dbReference type="CDD" id="cd18012">
    <property type="entry name" value="DEXQc_arch_SWI2_SNF2"/>
    <property type="match status" value="1"/>
</dbReference>
<dbReference type="PROSITE" id="PS51194">
    <property type="entry name" value="HELICASE_CTER"/>
    <property type="match status" value="1"/>
</dbReference>
<accession>A0ABR7N2Q8</accession>
<dbReference type="InterPro" id="IPR000330">
    <property type="entry name" value="SNF2_N"/>
</dbReference>
<dbReference type="CDD" id="cd18793">
    <property type="entry name" value="SF2_C_SNF"/>
    <property type="match status" value="1"/>
</dbReference>
<evidence type="ECO:0000259" key="3">
    <source>
        <dbReference type="PROSITE" id="PS50966"/>
    </source>
</evidence>
<reference evidence="6 7" key="1">
    <citation type="submission" date="2020-08" db="EMBL/GenBank/DDBJ databases">
        <title>Genome public.</title>
        <authorList>
            <person name="Liu C."/>
            <person name="Sun Q."/>
        </authorList>
    </citation>
    <scope>NUCLEOTIDE SEQUENCE [LARGE SCALE GENOMIC DNA]</scope>
    <source>
        <strain evidence="6 7">NSJ-37</strain>
    </source>
</reference>